<dbReference type="EMBL" id="JBBAXC010000022">
    <property type="protein sequence ID" value="MEI5909277.1"/>
    <property type="molecule type" value="Genomic_DNA"/>
</dbReference>
<keyword evidence="2" id="KW-0012">Acyltransferase</keyword>
<sequence>MNKTISITKMQKEDWQEVKDIYLSGIKTGHATFQEDAPSWKEWDKSHLEECRIVARMDEKVIGWAALSPISSRCVYGGVAEVSIYIDELARGKRVGSSLLQELIQKSELAGIWTLQASLFPENEASMILHKKAGFKVVGTRERIGKLKGIWRDVILLERRSDKVGIE</sequence>
<organism evidence="4 5">
    <name type="scientific">Bacillus spongiae</name>
    <dbReference type="NCBI Taxonomy" id="2683610"/>
    <lineage>
        <taxon>Bacteria</taxon>
        <taxon>Bacillati</taxon>
        <taxon>Bacillota</taxon>
        <taxon>Bacilli</taxon>
        <taxon>Bacillales</taxon>
        <taxon>Bacillaceae</taxon>
        <taxon>Bacillus</taxon>
    </lineage>
</organism>
<dbReference type="CDD" id="cd04301">
    <property type="entry name" value="NAT_SF"/>
    <property type="match status" value="1"/>
</dbReference>
<dbReference type="Pfam" id="PF00583">
    <property type="entry name" value="Acetyltransf_1"/>
    <property type="match status" value="1"/>
</dbReference>
<dbReference type="Proteomes" id="UP001312865">
    <property type="component" value="Unassembled WGS sequence"/>
</dbReference>
<comment type="caution">
    <text evidence="4">The sequence shown here is derived from an EMBL/GenBank/DDBJ whole genome shotgun (WGS) entry which is preliminary data.</text>
</comment>
<dbReference type="InterPro" id="IPR016181">
    <property type="entry name" value="Acyl_CoA_acyltransferase"/>
</dbReference>
<evidence type="ECO:0000256" key="2">
    <source>
        <dbReference type="ARBA" id="ARBA00023315"/>
    </source>
</evidence>
<keyword evidence="1" id="KW-0808">Transferase</keyword>
<protein>
    <submittedName>
        <fullName evidence="4">N-acetyltransferase family protein</fullName>
    </submittedName>
</protein>
<name>A0ABU8HJ24_9BACI</name>
<dbReference type="SUPFAM" id="SSF55729">
    <property type="entry name" value="Acyl-CoA N-acyltransferases (Nat)"/>
    <property type="match status" value="1"/>
</dbReference>
<dbReference type="PROSITE" id="PS51186">
    <property type="entry name" value="GNAT"/>
    <property type="match status" value="1"/>
</dbReference>
<gene>
    <name evidence="4" type="ORF">WAK64_19685</name>
</gene>
<proteinExistence type="predicted"/>
<keyword evidence="5" id="KW-1185">Reference proteome</keyword>
<evidence type="ECO:0000313" key="4">
    <source>
        <dbReference type="EMBL" id="MEI5909277.1"/>
    </source>
</evidence>
<feature type="domain" description="N-acetyltransferase" evidence="3">
    <location>
        <begin position="5"/>
        <end position="162"/>
    </location>
</feature>
<evidence type="ECO:0000313" key="5">
    <source>
        <dbReference type="Proteomes" id="UP001312865"/>
    </source>
</evidence>
<dbReference type="RefSeq" id="WP_336588721.1">
    <property type="nucleotide sequence ID" value="NZ_JBBAXC010000022.1"/>
</dbReference>
<dbReference type="PANTHER" id="PTHR43072">
    <property type="entry name" value="N-ACETYLTRANSFERASE"/>
    <property type="match status" value="1"/>
</dbReference>
<dbReference type="InterPro" id="IPR000182">
    <property type="entry name" value="GNAT_dom"/>
</dbReference>
<reference evidence="4 5" key="1">
    <citation type="journal article" date="2018" name="J. Microbiol.">
        <title>Bacillus spongiae sp. nov., isolated from sponge of Jeju Island.</title>
        <authorList>
            <person name="Lee G.E."/>
            <person name="Im W.T."/>
            <person name="Park J.S."/>
        </authorList>
    </citation>
    <scope>NUCLEOTIDE SEQUENCE [LARGE SCALE GENOMIC DNA]</scope>
    <source>
        <strain evidence="4 5">135PIL107-10</strain>
    </source>
</reference>
<evidence type="ECO:0000259" key="3">
    <source>
        <dbReference type="PROSITE" id="PS51186"/>
    </source>
</evidence>
<dbReference type="Gene3D" id="3.40.630.30">
    <property type="match status" value="1"/>
</dbReference>
<accession>A0ABU8HJ24</accession>
<evidence type="ECO:0000256" key="1">
    <source>
        <dbReference type="ARBA" id="ARBA00022679"/>
    </source>
</evidence>
<dbReference type="PANTHER" id="PTHR43072:SF23">
    <property type="entry name" value="UPF0039 PROTEIN C11D3.02C"/>
    <property type="match status" value="1"/>
</dbReference>